<dbReference type="InterPro" id="IPR002156">
    <property type="entry name" value="RNaseH_domain"/>
</dbReference>
<sequence>MLEKEWVGAQEEDKASSSSRLLKLAALATAAIVIASWVPELSILAAGIIVSAWAASKCFGSAGATSTSDDVSDLTAPERPGVIMNRADLNFNNTSSEKNAESFSLESGRADRAVILKEIRPVRWVSPRTGWVKLNSDGSFVPGRGGTAGGLVRDERGLWLGGFVMNIGACAVSSTEAELRGLFEGLNMTWNLGFRNVIAEVDLESVINLVTNNHQRKPGGGALEEMIEAIRELSKRPWKLELLPISRKANSAADYLASLATDYQQGRVVKLYKFPPGVLPFLLRDIAGLP</sequence>
<gene>
    <name evidence="2" type="ORF">OLC1_LOCUS7181</name>
</gene>
<evidence type="ECO:0000259" key="1">
    <source>
        <dbReference type="Pfam" id="PF13456"/>
    </source>
</evidence>
<dbReference type="Pfam" id="PF13456">
    <property type="entry name" value="RVT_3"/>
    <property type="match status" value="1"/>
</dbReference>
<organism evidence="2 3">
    <name type="scientific">Oldenlandia corymbosa var. corymbosa</name>
    <dbReference type="NCBI Taxonomy" id="529605"/>
    <lineage>
        <taxon>Eukaryota</taxon>
        <taxon>Viridiplantae</taxon>
        <taxon>Streptophyta</taxon>
        <taxon>Embryophyta</taxon>
        <taxon>Tracheophyta</taxon>
        <taxon>Spermatophyta</taxon>
        <taxon>Magnoliopsida</taxon>
        <taxon>eudicotyledons</taxon>
        <taxon>Gunneridae</taxon>
        <taxon>Pentapetalae</taxon>
        <taxon>asterids</taxon>
        <taxon>lamiids</taxon>
        <taxon>Gentianales</taxon>
        <taxon>Rubiaceae</taxon>
        <taxon>Rubioideae</taxon>
        <taxon>Spermacoceae</taxon>
        <taxon>Hedyotis-Oldenlandia complex</taxon>
        <taxon>Oldenlandia</taxon>
    </lineage>
</organism>
<feature type="domain" description="RNase H type-1" evidence="1">
    <location>
        <begin position="135"/>
        <end position="259"/>
    </location>
</feature>
<dbReference type="AlphaFoldDB" id="A0AAV1CN30"/>
<keyword evidence="3" id="KW-1185">Reference proteome</keyword>
<dbReference type="InterPro" id="IPR036397">
    <property type="entry name" value="RNaseH_sf"/>
</dbReference>
<dbReference type="SUPFAM" id="SSF53098">
    <property type="entry name" value="Ribonuclease H-like"/>
    <property type="match status" value="1"/>
</dbReference>
<reference evidence="2" key="1">
    <citation type="submission" date="2023-03" db="EMBL/GenBank/DDBJ databases">
        <authorList>
            <person name="Julca I."/>
        </authorList>
    </citation>
    <scope>NUCLEOTIDE SEQUENCE</scope>
</reference>
<dbReference type="InterPro" id="IPR053151">
    <property type="entry name" value="RNase_H-like"/>
</dbReference>
<protein>
    <submittedName>
        <fullName evidence="2">OLC1v1032567C1</fullName>
    </submittedName>
</protein>
<accession>A0AAV1CN30</accession>
<evidence type="ECO:0000313" key="3">
    <source>
        <dbReference type="Proteomes" id="UP001161247"/>
    </source>
</evidence>
<dbReference type="CDD" id="cd06222">
    <property type="entry name" value="RNase_H_like"/>
    <property type="match status" value="1"/>
</dbReference>
<name>A0AAV1CN30_OLDCO</name>
<dbReference type="Proteomes" id="UP001161247">
    <property type="component" value="Chromosome 2"/>
</dbReference>
<proteinExistence type="predicted"/>
<evidence type="ECO:0000313" key="2">
    <source>
        <dbReference type="EMBL" id="CAI9096420.1"/>
    </source>
</evidence>
<dbReference type="InterPro" id="IPR012337">
    <property type="entry name" value="RNaseH-like_sf"/>
</dbReference>
<dbReference type="EMBL" id="OX459119">
    <property type="protein sequence ID" value="CAI9096420.1"/>
    <property type="molecule type" value="Genomic_DNA"/>
</dbReference>
<dbReference type="PANTHER" id="PTHR47723:SF13">
    <property type="entry name" value="PUTATIVE-RELATED"/>
    <property type="match status" value="1"/>
</dbReference>
<dbReference type="InterPro" id="IPR044730">
    <property type="entry name" value="RNase_H-like_dom_plant"/>
</dbReference>
<dbReference type="GO" id="GO:0004523">
    <property type="term" value="F:RNA-DNA hybrid ribonuclease activity"/>
    <property type="evidence" value="ECO:0007669"/>
    <property type="project" value="InterPro"/>
</dbReference>
<dbReference type="Gene3D" id="3.30.420.10">
    <property type="entry name" value="Ribonuclease H-like superfamily/Ribonuclease H"/>
    <property type="match status" value="1"/>
</dbReference>
<dbReference type="PANTHER" id="PTHR47723">
    <property type="entry name" value="OS05G0353850 PROTEIN"/>
    <property type="match status" value="1"/>
</dbReference>
<dbReference type="GO" id="GO:0003676">
    <property type="term" value="F:nucleic acid binding"/>
    <property type="evidence" value="ECO:0007669"/>
    <property type="project" value="InterPro"/>
</dbReference>